<feature type="region of interest" description="Disordered" evidence="1">
    <location>
        <begin position="19"/>
        <end position="77"/>
    </location>
</feature>
<protein>
    <submittedName>
        <fullName evidence="2">Uncharacterized protein</fullName>
    </submittedName>
</protein>
<gene>
    <name evidence="2" type="ORF">FM125_04275</name>
</gene>
<evidence type="ECO:0000256" key="1">
    <source>
        <dbReference type="SAM" id="MobiDB-lite"/>
    </source>
</evidence>
<reference evidence="2 3" key="1">
    <citation type="submission" date="2017-02" db="EMBL/GenBank/DDBJ databases">
        <authorList>
            <person name="Peterson S.W."/>
        </authorList>
    </citation>
    <scope>NUCLEOTIDE SEQUENCE [LARGE SCALE GENOMIC DNA]</scope>
    <source>
        <strain evidence="2 3">2B3F</strain>
    </source>
</reference>
<sequence>MMRVTPDPIVACCEPFAAGDRSGAASADDPHRAGNGPACGIVVDRGGADGEPSAPRSRNRTRKDQVRPRPCRLPRRS</sequence>
<evidence type="ECO:0000313" key="2">
    <source>
        <dbReference type="EMBL" id="SJN22721.1"/>
    </source>
</evidence>
<dbReference type="Proteomes" id="UP000196230">
    <property type="component" value="Unassembled WGS sequence"/>
</dbReference>
<evidence type="ECO:0000313" key="3">
    <source>
        <dbReference type="Proteomes" id="UP000196230"/>
    </source>
</evidence>
<dbReference type="AlphaFoldDB" id="A0A1R4IS40"/>
<proteinExistence type="predicted"/>
<accession>A0A1R4IS40</accession>
<name>A0A1R4IS40_9MICC</name>
<organism evidence="2 3">
    <name type="scientific">Micrococcus lylae</name>
    <dbReference type="NCBI Taxonomy" id="1273"/>
    <lineage>
        <taxon>Bacteria</taxon>
        <taxon>Bacillati</taxon>
        <taxon>Actinomycetota</taxon>
        <taxon>Actinomycetes</taxon>
        <taxon>Micrococcales</taxon>
        <taxon>Micrococcaceae</taxon>
        <taxon>Micrococcus</taxon>
    </lineage>
</organism>
<dbReference type="EMBL" id="FUKP01000025">
    <property type="protein sequence ID" value="SJN22721.1"/>
    <property type="molecule type" value="Genomic_DNA"/>
</dbReference>